<keyword evidence="1" id="KW-0547">Nucleotide-binding</keyword>
<comment type="caution">
    <text evidence="5">The sequence shown here is derived from an EMBL/GenBank/DDBJ whole genome shotgun (WGS) entry which is preliminary data.</text>
</comment>
<dbReference type="InterPro" id="IPR014015">
    <property type="entry name" value="Helicase_SF3_DNA-vir"/>
</dbReference>
<keyword evidence="3" id="KW-0067">ATP-binding</keyword>
<feature type="domain" description="SF3 helicase" evidence="4">
    <location>
        <begin position="284"/>
        <end position="448"/>
    </location>
</feature>
<gene>
    <name evidence="5" type="ORF">GAYE_HTGSCF31FUTG100G0361</name>
</gene>
<keyword evidence="2" id="KW-0378">Hydrolase</keyword>
<evidence type="ECO:0000313" key="5">
    <source>
        <dbReference type="EMBL" id="KAK4522473.1"/>
    </source>
</evidence>
<dbReference type="PANTHER" id="PTHR35372">
    <property type="entry name" value="ATP BINDING PROTEIN-RELATED"/>
    <property type="match status" value="1"/>
</dbReference>
<evidence type="ECO:0000259" key="4">
    <source>
        <dbReference type="PROSITE" id="PS51206"/>
    </source>
</evidence>
<sequence>MQAMEDKVSVQHMEVENNIFKKIKEEFSDIPDRLKYLLEETPEYQKYSLPDDNENLPSDIENLEERRLLKNEKMGRKEFLATMINNVSLIERLSLMPVNQFIFHMKYDYESVESLEKGITENCSYEEEVEQKGGGKKKKKTVKKVNSEKCEKIALQCAKLFVCKYGDTFYTVDRGGFMEEVSEKKIYYIVKKSLKTHGDVLNRRHNETILLETDFEQLKSYPRLAPYIQFIDGIYDLRRERFLTPKDIAITPIQPVRLNRSHYNLEVRSPYTEMYIRNFCSCQEDFIRMNLILGAAIQMSLGTYHKSAVEGIGPGDSGKTSFKTMLTGMVPGYSTSIPFSCLTDEVEGERASPYRASMRNKIFVVVDEISDTKTLNAEAVKLMIGGKNGEMTSRELFKGPQVFPHVASLFIFGNRDPLIKPTDEALINRIIKVSFGQRFDETHFSPDYEDVLNYVLSVSLPLYNRKGLPKYIKNLESISLQESSEILSCKLFIEKYFEETEKMKALKQHELKEVIYMYNRNQKCKRGILASLKHVSKDTEADETIYTPHEQLPSFVLDYVTDKYHKRTEGKHTYIPRLKLKRDAVYELKKDLEKNMETVYAMMRNKEWFAEQP</sequence>
<evidence type="ECO:0000256" key="2">
    <source>
        <dbReference type="ARBA" id="ARBA00022801"/>
    </source>
</evidence>
<reference evidence="5 6" key="1">
    <citation type="submission" date="2022-07" db="EMBL/GenBank/DDBJ databases">
        <title>Genome-wide signatures of adaptation to extreme environments.</title>
        <authorList>
            <person name="Cho C.H."/>
            <person name="Yoon H.S."/>
        </authorList>
    </citation>
    <scope>NUCLEOTIDE SEQUENCE [LARGE SCALE GENOMIC DNA]</scope>
    <source>
        <strain evidence="5 6">108.79 E11</strain>
    </source>
</reference>
<dbReference type="GO" id="GO:0016787">
    <property type="term" value="F:hydrolase activity"/>
    <property type="evidence" value="ECO:0007669"/>
    <property type="project" value="UniProtKB-KW"/>
</dbReference>
<organism evidence="5 6">
    <name type="scientific">Galdieria yellowstonensis</name>
    <dbReference type="NCBI Taxonomy" id="3028027"/>
    <lineage>
        <taxon>Eukaryota</taxon>
        <taxon>Rhodophyta</taxon>
        <taxon>Bangiophyceae</taxon>
        <taxon>Galdieriales</taxon>
        <taxon>Galdieriaceae</taxon>
        <taxon>Galdieria</taxon>
    </lineage>
</organism>
<dbReference type="GO" id="GO:0005524">
    <property type="term" value="F:ATP binding"/>
    <property type="evidence" value="ECO:0007669"/>
    <property type="project" value="UniProtKB-KW"/>
</dbReference>
<dbReference type="PROSITE" id="PS51206">
    <property type="entry name" value="SF3_HELICASE_1"/>
    <property type="match status" value="1"/>
</dbReference>
<protein>
    <recommendedName>
        <fullName evidence="4">SF3 helicase domain-containing protein</fullName>
    </recommendedName>
</protein>
<dbReference type="SUPFAM" id="SSF52540">
    <property type="entry name" value="P-loop containing nucleoside triphosphate hydrolases"/>
    <property type="match status" value="1"/>
</dbReference>
<name>A0AAV9I6D6_9RHOD</name>
<proteinExistence type="predicted"/>
<dbReference type="Gene3D" id="3.40.50.300">
    <property type="entry name" value="P-loop containing nucleotide triphosphate hydrolases"/>
    <property type="match status" value="1"/>
</dbReference>
<dbReference type="EMBL" id="JANCYU010000005">
    <property type="protein sequence ID" value="KAK4522473.1"/>
    <property type="molecule type" value="Genomic_DNA"/>
</dbReference>
<dbReference type="Proteomes" id="UP001300502">
    <property type="component" value="Unassembled WGS sequence"/>
</dbReference>
<dbReference type="AlphaFoldDB" id="A0AAV9I6D6"/>
<evidence type="ECO:0000313" key="6">
    <source>
        <dbReference type="Proteomes" id="UP001300502"/>
    </source>
</evidence>
<dbReference type="InterPro" id="IPR051620">
    <property type="entry name" value="ORF904-like_C"/>
</dbReference>
<keyword evidence="6" id="KW-1185">Reference proteome</keyword>
<dbReference type="PANTHER" id="PTHR35372:SF2">
    <property type="entry name" value="SF3 HELICASE DOMAIN-CONTAINING PROTEIN"/>
    <property type="match status" value="1"/>
</dbReference>
<dbReference type="InterPro" id="IPR027417">
    <property type="entry name" value="P-loop_NTPase"/>
</dbReference>
<accession>A0AAV9I6D6</accession>
<evidence type="ECO:0000256" key="3">
    <source>
        <dbReference type="ARBA" id="ARBA00022840"/>
    </source>
</evidence>
<evidence type="ECO:0000256" key="1">
    <source>
        <dbReference type="ARBA" id="ARBA00022741"/>
    </source>
</evidence>